<evidence type="ECO:0000256" key="4">
    <source>
        <dbReference type="ARBA" id="ARBA00022617"/>
    </source>
</evidence>
<dbReference type="CDD" id="cd11042">
    <property type="entry name" value="CYP51-like"/>
    <property type="match status" value="1"/>
</dbReference>
<dbReference type="InterPro" id="IPR001128">
    <property type="entry name" value="Cyt_P450"/>
</dbReference>
<feature type="transmembrane region" description="Helical" evidence="12">
    <location>
        <begin position="49"/>
        <end position="66"/>
    </location>
</feature>
<dbReference type="OrthoDB" id="1055148at2759"/>
<dbReference type="GO" id="GO:0008398">
    <property type="term" value="F:sterol 14-demethylase activity"/>
    <property type="evidence" value="ECO:0007669"/>
    <property type="project" value="UniProtKB-ARBA"/>
</dbReference>
<proteinExistence type="inferred from homology"/>
<dbReference type="PRINTS" id="PR00385">
    <property type="entry name" value="P450"/>
</dbReference>
<evidence type="ECO:0000256" key="7">
    <source>
        <dbReference type="ARBA" id="ARBA00023004"/>
    </source>
</evidence>
<evidence type="ECO:0000256" key="6">
    <source>
        <dbReference type="ARBA" id="ARBA00023002"/>
    </source>
</evidence>
<dbReference type="GO" id="GO:0005506">
    <property type="term" value="F:iron ion binding"/>
    <property type="evidence" value="ECO:0007669"/>
    <property type="project" value="InterPro"/>
</dbReference>
<evidence type="ECO:0000256" key="3">
    <source>
        <dbReference type="ARBA" id="ARBA00010617"/>
    </source>
</evidence>
<evidence type="ECO:0000256" key="8">
    <source>
        <dbReference type="ARBA" id="ARBA00023033"/>
    </source>
</evidence>
<dbReference type="InterPro" id="IPR036396">
    <property type="entry name" value="Cyt_P450_sf"/>
</dbReference>
<keyword evidence="14" id="KW-1185">Reference proteome</keyword>
<comment type="subcellular location">
    <subcellularLocation>
        <location evidence="2">Membrane</location>
    </subcellularLocation>
</comment>
<gene>
    <name evidence="13" type="ORF">K432DRAFT_331630</name>
</gene>
<feature type="transmembrane region" description="Helical" evidence="12">
    <location>
        <begin position="16"/>
        <end position="37"/>
    </location>
</feature>
<protein>
    <submittedName>
        <fullName evidence="13">Cytochrome P450</fullName>
    </submittedName>
</protein>
<keyword evidence="4 10" id="KW-0349">Heme</keyword>
<evidence type="ECO:0000256" key="5">
    <source>
        <dbReference type="ARBA" id="ARBA00022723"/>
    </source>
</evidence>
<dbReference type="Gene3D" id="1.10.630.10">
    <property type="entry name" value="Cytochrome P450"/>
    <property type="match status" value="1"/>
</dbReference>
<evidence type="ECO:0000313" key="13">
    <source>
        <dbReference type="EMBL" id="OCK78659.1"/>
    </source>
</evidence>
<dbReference type="AlphaFoldDB" id="A0A8E2JDM4"/>
<dbReference type="SUPFAM" id="SSF48264">
    <property type="entry name" value="Cytochrome P450"/>
    <property type="match status" value="1"/>
</dbReference>
<comment type="similarity">
    <text evidence="3 11">Belongs to the cytochrome P450 family.</text>
</comment>
<evidence type="ECO:0000313" key="14">
    <source>
        <dbReference type="Proteomes" id="UP000250266"/>
    </source>
</evidence>
<evidence type="ECO:0000256" key="10">
    <source>
        <dbReference type="PIRSR" id="PIRSR602403-1"/>
    </source>
</evidence>
<dbReference type="InterPro" id="IPR050529">
    <property type="entry name" value="CYP450_sterol_14alpha_dmase"/>
</dbReference>
<dbReference type="Proteomes" id="UP000250266">
    <property type="component" value="Unassembled WGS sequence"/>
</dbReference>
<sequence>MHSGYALVDTCIDLPLALSVPLTFALIFLIAIAQNVIRQLYFPDPRRPPVVFHLLPLIGSTIQYGMDPYKFFFSCRAKYGDCFTFILLGKPTTVFLGAKGNNFILNGKHADLNAEDIYGKLTTPVFGKGVVYDCPNEKLMDQKRLCKEGFSSKALDAYIPIFVKEVEDYISKSPRFEGQQSGICNITEVMAEVTIYTASSSLQGKEVRSKFDSTFATLYRHLDDGFQPINFMAPWLPLPQNRRRDHAQKVMENLYSDIIRRRRHEGNRDGETDMIWTLMDAKYKDGTGIPDSHIARLMIALLMGGQHNTAASGAWIMLNLANKPHLIEEMYQEQITLLGSPLPPLTWESLQKLTLNGQVIKETLRLHSPIHSIMRQAKSPMPVPDTDFVVPPGHTLLAATGVPARSEEFFPKPLEWDPHRWDKLESLESVGDDVPKVDYGFGMVSKAVSSPYLPFGAGRHRCVGEQYAYAQLGAIISTMVRLLKWEQVDPMAPIPETDYSSMFSRPMNPARIRWERR</sequence>
<evidence type="ECO:0000256" key="9">
    <source>
        <dbReference type="ARBA" id="ARBA00023136"/>
    </source>
</evidence>
<dbReference type="FunFam" id="1.10.630.10:FF:000033">
    <property type="entry name" value="14-alpha sterol demethylase"/>
    <property type="match status" value="1"/>
</dbReference>
<evidence type="ECO:0000256" key="2">
    <source>
        <dbReference type="ARBA" id="ARBA00004370"/>
    </source>
</evidence>
<accession>A0A8E2JDM4</accession>
<dbReference type="PANTHER" id="PTHR24304">
    <property type="entry name" value="CYTOCHROME P450 FAMILY 7"/>
    <property type="match status" value="1"/>
</dbReference>
<reference evidence="13 14" key="1">
    <citation type="journal article" date="2016" name="Nat. Commun.">
        <title>Ectomycorrhizal ecology is imprinted in the genome of the dominant symbiotic fungus Cenococcum geophilum.</title>
        <authorList>
            <consortium name="DOE Joint Genome Institute"/>
            <person name="Peter M."/>
            <person name="Kohler A."/>
            <person name="Ohm R.A."/>
            <person name="Kuo A."/>
            <person name="Krutzmann J."/>
            <person name="Morin E."/>
            <person name="Arend M."/>
            <person name="Barry K.W."/>
            <person name="Binder M."/>
            <person name="Choi C."/>
            <person name="Clum A."/>
            <person name="Copeland A."/>
            <person name="Grisel N."/>
            <person name="Haridas S."/>
            <person name="Kipfer T."/>
            <person name="LaButti K."/>
            <person name="Lindquist E."/>
            <person name="Lipzen A."/>
            <person name="Maire R."/>
            <person name="Meier B."/>
            <person name="Mihaltcheva S."/>
            <person name="Molinier V."/>
            <person name="Murat C."/>
            <person name="Poggeler S."/>
            <person name="Quandt C.A."/>
            <person name="Sperisen C."/>
            <person name="Tritt A."/>
            <person name="Tisserant E."/>
            <person name="Crous P.W."/>
            <person name="Henrissat B."/>
            <person name="Nehls U."/>
            <person name="Egli S."/>
            <person name="Spatafora J.W."/>
            <person name="Grigoriev I.V."/>
            <person name="Martin F.M."/>
        </authorList>
    </citation>
    <scope>NUCLEOTIDE SEQUENCE [LARGE SCALE GENOMIC DNA]</scope>
    <source>
        <strain evidence="13 14">CBS 459.81</strain>
    </source>
</reference>
<dbReference type="PRINTS" id="PR00465">
    <property type="entry name" value="EP450IV"/>
</dbReference>
<keyword evidence="12" id="KW-0812">Transmembrane</keyword>
<dbReference type="Pfam" id="PF00067">
    <property type="entry name" value="p450"/>
    <property type="match status" value="1"/>
</dbReference>
<keyword evidence="12" id="KW-1133">Transmembrane helix</keyword>
<keyword evidence="6 11" id="KW-0560">Oxidoreductase</keyword>
<evidence type="ECO:0000256" key="12">
    <source>
        <dbReference type="SAM" id="Phobius"/>
    </source>
</evidence>
<dbReference type="PANTHER" id="PTHR24304:SF2">
    <property type="entry name" value="24-HYDROXYCHOLESTEROL 7-ALPHA-HYDROXYLASE"/>
    <property type="match status" value="1"/>
</dbReference>
<dbReference type="GO" id="GO:0016020">
    <property type="term" value="C:membrane"/>
    <property type="evidence" value="ECO:0007669"/>
    <property type="project" value="UniProtKB-SubCell"/>
</dbReference>
<feature type="binding site" description="axial binding residue" evidence="10">
    <location>
        <position position="462"/>
    </location>
    <ligand>
        <name>heme</name>
        <dbReference type="ChEBI" id="CHEBI:30413"/>
    </ligand>
    <ligandPart>
        <name>Fe</name>
        <dbReference type="ChEBI" id="CHEBI:18248"/>
    </ligandPart>
</feature>
<dbReference type="InterPro" id="IPR002403">
    <property type="entry name" value="Cyt_P450_E_grp-IV"/>
</dbReference>
<keyword evidence="5 10" id="KW-0479">Metal-binding</keyword>
<keyword evidence="7 10" id="KW-0408">Iron</keyword>
<dbReference type="GO" id="GO:0020037">
    <property type="term" value="F:heme binding"/>
    <property type="evidence" value="ECO:0007669"/>
    <property type="project" value="InterPro"/>
</dbReference>
<evidence type="ECO:0000256" key="1">
    <source>
        <dbReference type="ARBA" id="ARBA00001971"/>
    </source>
</evidence>
<dbReference type="PROSITE" id="PS00086">
    <property type="entry name" value="CYTOCHROME_P450"/>
    <property type="match status" value="1"/>
</dbReference>
<keyword evidence="8 11" id="KW-0503">Monooxygenase</keyword>
<organism evidence="13 14">
    <name type="scientific">Lepidopterella palustris CBS 459.81</name>
    <dbReference type="NCBI Taxonomy" id="1314670"/>
    <lineage>
        <taxon>Eukaryota</taxon>
        <taxon>Fungi</taxon>
        <taxon>Dikarya</taxon>
        <taxon>Ascomycota</taxon>
        <taxon>Pezizomycotina</taxon>
        <taxon>Dothideomycetes</taxon>
        <taxon>Pleosporomycetidae</taxon>
        <taxon>Mytilinidiales</taxon>
        <taxon>Argynnaceae</taxon>
        <taxon>Lepidopterella</taxon>
    </lineage>
</organism>
<dbReference type="EMBL" id="KV745046">
    <property type="protein sequence ID" value="OCK78659.1"/>
    <property type="molecule type" value="Genomic_DNA"/>
</dbReference>
<dbReference type="InterPro" id="IPR017972">
    <property type="entry name" value="Cyt_P450_CS"/>
</dbReference>
<name>A0A8E2JDM4_9PEZI</name>
<keyword evidence="9 12" id="KW-0472">Membrane</keyword>
<comment type="cofactor">
    <cofactor evidence="1 10">
        <name>heme</name>
        <dbReference type="ChEBI" id="CHEBI:30413"/>
    </cofactor>
</comment>
<evidence type="ECO:0000256" key="11">
    <source>
        <dbReference type="RuleBase" id="RU000461"/>
    </source>
</evidence>